<dbReference type="AlphaFoldDB" id="A0A9W6YS69"/>
<keyword evidence="2" id="KW-1185">Reference proteome</keyword>
<dbReference type="InterPro" id="IPR050849">
    <property type="entry name" value="HAD-like_hydrolase_phosphatase"/>
</dbReference>
<reference evidence="1" key="1">
    <citation type="submission" date="2023-04" db="EMBL/GenBank/DDBJ databases">
        <title>Ambrosiozyma monospora NBRC 1965.</title>
        <authorList>
            <person name="Ichikawa N."/>
            <person name="Sato H."/>
            <person name="Tonouchi N."/>
        </authorList>
    </citation>
    <scope>NUCLEOTIDE SEQUENCE</scope>
    <source>
        <strain evidence="1">NBRC 1965</strain>
    </source>
</reference>
<protein>
    <submittedName>
        <fullName evidence="1">Unnamed protein product</fullName>
    </submittedName>
</protein>
<proteinExistence type="predicted"/>
<dbReference type="PANTHER" id="PTHR28181">
    <property type="entry name" value="UPF0655 PROTEIN YCR015C"/>
    <property type="match status" value="1"/>
</dbReference>
<dbReference type="EMBL" id="BSXU01000369">
    <property type="protein sequence ID" value="GMG20441.1"/>
    <property type="molecule type" value="Genomic_DNA"/>
</dbReference>
<evidence type="ECO:0000313" key="1">
    <source>
        <dbReference type="EMBL" id="GMG20441.1"/>
    </source>
</evidence>
<dbReference type="PANTHER" id="PTHR28181:SF1">
    <property type="entry name" value="COLD TOLERANCE PROTEIN 1"/>
    <property type="match status" value="1"/>
</dbReference>
<accession>A0A9W6YS69</accession>
<sequence>MFKKSNYKLLHTKLNTTKINSIISYWDSTITNIDTTPLVFQAIPKSCFYQYPYFYKIYGDAYKQYMNEVLPLKEEFRDRKNVFQECLFQRDFNHVECSSWNECVQKQVFKDVDRNVFQRLGQKVASGVKVECNEFHVKEGFVEFWNWFTGLKEEESLTKLGNGDKLSHGSYKPEFRILSVGWSMTLIESYFKYQFSSTSTELTEISKLTASPRTKRALPTQMILNEFEFDQNTNVQAKLIQNNNLK</sequence>
<dbReference type="Proteomes" id="UP001165063">
    <property type="component" value="Unassembled WGS sequence"/>
</dbReference>
<comment type="caution">
    <text evidence="1">The sequence shown here is derived from an EMBL/GenBank/DDBJ whole genome shotgun (WGS) entry which is preliminary data.</text>
</comment>
<name>A0A9W6YS69_AMBMO</name>
<organism evidence="1 2">
    <name type="scientific">Ambrosiozyma monospora</name>
    <name type="common">Yeast</name>
    <name type="synonym">Endomycopsis monosporus</name>
    <dbReference type="NCBI Taxonomy" id="43982"/>
    <lineage>
        <taxon>Eukaryota</taxon>
        <taxon>Fungi</taxon>
        <taxon>Dikarya</taxon>
        <taxon>Ascomycota</taxon>
        <taxon>Saccharomycotina</taxon>
        <taxon>Pichiomycetes</taxon>
        <taxon>Pichiales</taxon>
        <taxon>Pichiaceae</taxon>
        <taxon>Ambrosiozyma</taxon>
    </lineage>
</organism>
<gene>
    <name evidence="1" type="ORF">Amon01_000123900</name>
</gene>
<evidence type="ECO:0000313" key="2">
    <source>
        <dbReference type="Proteomes" id="UP001165063"/>
    </source>
</evidence>